<sequence>SGNAQQAFTCYTCTDCQLPIDENTAKSGSTCGACKQLTFSRNQCFSLTISPRLVIRRLQFNCQARRTDQQSSSAFELPTTNNIASMKFVEIFEFYLIENVNYFNALADGRVVSFNSIIDKGEGHQENLFVVVRSGLEHPREITVNLIHF</sequence>
<gene>
    <name evidence="1" type="ORF">T265_13507</name>
</gene>
<reference evidence="1 2" key="1">
    <citation type="submission" date="2013-11" db="EMBL/GenBank/DDBJ databases">
        <title>Opisthorchis viverrini - life in the bile duct.</title>
        <authorList>
            <person name="Young N.D."/>
            <person name="Nagarajan N."/>
            <person name="Lin S.J."/>
            <person name="Korhonen P.K."/>
            <person name="Jex A.R."/>
            <person name="Hall R.S."/>
            <person name="Safavi-Hemami H."/>
            <person name="Kaewkong W."/>
            <person name="Bertrand D."/>
            <person name="Gao S."/>
            <person name="Seet Q."/>
            <person name="Wongkham S."/>
            <person name="Teh B.T."/>
            <person name="Wongkham C."/>
            <person name="Intapan P.M."/>
            <person name="Maleewong W."/>
            <person name="Yang X."/>
            <person name="Hu M."/>
            <person name="Wang Z."/>
            <person name="Hofmann A."/>
            <person name="Sternberg P.W."/>
            <person name="Tan P."/>
            <person name="Wang J."/>
            <person name="Gasser R.B."/>
        </authorList>
    </citation>
    <scope>NUCLEOTIDE SEQUENCE [LARGE SCALE GENOMIC DNA]</scope>
</reference>
<dbReference type="RefSeq" id="XP_009167418.1">
    <property type="nucleotide sequence ID" value="XM_009169154.1"/>
</dbReference>
<feature type="non-terminal residue" evidence="1">
    <location>
        <position position="1"/>
    </location>
</feature>
<dbReference type="KEGG" id="ovi:T265_13507"/>
<dbReference type="EMBL" id="KL596690">
    <property type="protein sequence ID" value="KER28868.1"/>
    <property type="molecule type" value="Genomic_DNA"/>
</dbReference>
<feature type="non-terminal residue" evidence="1">
    <location>
        <position position="149"/>
    </location>
</feature>
<dbReference type="CTD" id="20327674"/>
<name>A0A074ZN90_OPIVI</name>
<evidence type="ECO:0000313" key="1">
    <source>
        <dbReference type="EMBL" id="KER28868.1"/>
    </source>
</evidence>
<dbReference type="AlphaFoldDB" id="A0A074ZN90"/>
<dbReference type="GeneID" id="20327674"/>
<accession>A0A074ZN90</accession>
<dbReference type="OrthoDB" id="5584001at2759"/>
<organism evidence="1 2">
    <name type="scientific">Opisthorchis viverrini</name>
    <name type="common">Southeast Asian liver fluke</name>
    <dbReference type="NCBI Taxonomy" id="6198"/>
    <lineage>
        <taxon>Eukaryota</taxon>
        <taxon>Metazoa</taxon>
        <taxon>Spiralia</taxon>
        <taxon>Lophotrochozoa</taxon>
        <taxon>Platyhelminthes</taxon>
        <taxon>Trematoda</taxon>
        <taxon>Digenea</taxon>
        <taxon>Opisthorchiida</taxon>
        <taxon>Opisthorchiata</taxon>
        <taxon>Opisthorchiidae</taxon>
        <taxon>Opisthorchis</taxon>
    </lineage>
</organism>
<dbReference type="Proteomes" id="UP000054324">
    <property type="component" value="Unassembled WGS sequence"/>
</dbReference>
<evidence type="ECO:0000313" key="2">
    <source>
        <dbReference type="Proteomes" id="UP000054324"/>
    </source>
</evidence>
<protein>
    <submittedName>
        <fullName evidence="1">Uncharacterized protein</fullName>
    </submittedName>
</protein>
<keyword evidence="2" id="KW-1185">Reference proteome</keyword>
<proteinExistence type="predicted"/>